<dbReference type="EMBL" id="CAFBMO010000104">
    <property type="protein sequence ID" value="CAB4919483.1"/>
    <property type="molecule type" value="Genomic_DNA"/>
</dbReference>
<accession>A0A6J7HQE0</accession>
<protein>
    <submittedName>
        <fullName evidence="1">Unannotated protein</fullName>
    </submittedName>
</protein>
<gene>
    <name evidence="1" type="ORF">UFOPK3576_01600</name>
</gene>
<sequence length="39" mass="4590">MQRTDPIEQEEEHNQLFAEIMALEAYKKSLRNAALGERE</sequence>
<reference evidence="1" key="1">
    <citation type="submission" date="2020-05" db="EMBL/GenBank/DDBJ databases">
        <authorList>
            <person name="Chiriac C."/>
            <person name="Salcher M."/>
            <person name="Ghai R."/>
            <person name="Kavagutti S V."/>
        </authorList>
    </citation>
    <scope>NUCLEOTIDE SEQUENCE</scope>
</reference>
<organism evidence="1">
    <name type="scientific">freshwater metagenome</name>
    <dbReference type="NCBI Taxonomy" id="449393"/>
    <lineage>
        <taxon>unclassified sequences</taxon>
        <taxon>metagenomes</taxon>
        <taxon>ecological metagenomes</taxon>
    </lineage>
</organism>
<dbReference type="AlphaFoldDB" id="A0A6J7HQE0"/>
<evidence type="ECO:0000313" key="1">
    <source>
        <dbReference type="EMBL" id="CAB4919483.1"/>
    </source>
</evidence>
<name>A0A6J7HQE0_9ZZZZ</name>
<proteinExistence type="predicted"/>